<evidence type="ECO:0000313" key="3">
    <source>
        <dbReference type="WBParaSite" id="ECPE_0001508401-mRNA-1"/>
    </source>
</evidence>
<evidence type="ECO:0000313" key="1">
    <source>
        <dbReference type="EMBL" id="VDP92316.1"/>
    </source>
</evidence>
<reference evidence="3" key="1">
    <citation type="submission" date="2016-06" db="UniProtKB">
        <authorList>
            <consortium name="WormBaseParasite"/>
        </authorList>
    </citation>
    <scope>IDENTIFICATION</scope>
</reference>
<dbReference type="AlphaFoldDB" id="A0A183B759"/>
<sequence length="138" mass="15097">MYTLVLNLDEVDISLKRVMVQNDMRSRLTKHRLDLVQALLCELCSTSVQLAAGLPVNVINLISDASALAVPVLELFSVRKGIRLFGAVLHYLPSPSVRALTLVFISNYAKICAVSEGQVEEVSANMKQFLLLDPPSAS</sequence>
<dbReference type="EMBL" id="UZAN01059332">
    <property type="protein sequence ID" value="VDP92316.1"/>
    <property type="molecule type" value="Genomic_DNA"/>
</dbReference>
<gene>
    <name evidence="1" type="ORF">ECPE_LOCUS15044</name>
</gene>
<dbReference type="OrthoDB" id="6288180at2759"/>
<keyword evidence="2" id="KW-1185">Reference proteome</keyword>
<name>A0A183B759_9TREM</name>
<organism evidence="3">
    <name type="scientific">Echinostoma caproni</name>
    <dbReference type="NCBI Taxonomy" id="27848"/>
    <lineage>
        <taxon>Eukaryota</taxon>
        <taxon>Metazoa</taxon>
        <taxon>Spiralia</taxon>
        <taxon>Lophotrochozoa</taxon>
        <taxon>Platyhelminthes</taxon>
        <taxon>Trematoda</taxon>
        <taxon>Digenea</taxon>
        <taxon>Plagiorchiida</taxon>
        <taxon>Echinostomata</taxon>
        <taxon>Echinostomatoidea</taxon>
        <taxon>Echinostomatidae</taxon>
        <taxon>Echinostoma</taxon>
    </lineage>
</organism>
<dbReference type="WBParaSite" id="ECPE_0001508401-mRNA-1">
    <property type="protein sequence ID" value="ECPE_0001508401-mRNA-1"/>
    <property type="gene ID" value="ECPE_0001508401"/>
</dbReference>
<evidence type="ECO:0000313" key="2">
    <source>
        <dbReference type="Proteomes" id="UP000272942"/>
    </source>
</evidence>
<dbReference type="Proteomes" id="UP000272942">
    <property type="component" value="Unassembled WGS sequence"/>
</dbReference>
<accession>A0A183B759</accession>
<proteinExistence type="predicted"/>
<reference evidence="1 2" key="2">
    <citation type="submission" date="2018-11" db="EMBL/GenBank/DDBJ databases">
        <authorList>
            <consortium name="Pathogen Informatics"/>
        </authorList>
    </citation>
    <scope>NUCLEOTIDE SEQUENCE [LARGE SCALE GENOMIC DNA]</scope>
    <source>
        <strain evidence="1 2">Egypt</strain>
    </source>
</reference>
<protein>
    <submittedName>
        <fullName evidence="3">Katanin_con80 domain-containing protein</fullName>
    </submittedName>
</protein>